<name>W7EWK4_BIPV3</name>
<dbReference type="PROSITE" id="PS50837">
    <property type="entry name" value="NACHT"/>
    <property type="match status" value="1"/>
</dbReference>
<dbReference type="Pfam" id="PF24883">
    <property type="entry name" value="NPHP3_N"/>
    <property type="match status" value="1"/>
</dbReference>
<evidence type="ECO:0000313" key="4">
    <source>
        <dbReference type="EMBL" id="EUN30265.1"/>
    </source>
</evidence>
<dbReference type="RefSeq" id="XP_014559890.1">
    <property type="nucleotide sequence ID" value="XM_014704404.1"/>
</dbReference>
<evidence type="ECO:0000259" key="2">
    <source>
        <dbReference type="PROSITE" id="PS50011"/>
    </source>
</evidence>
<keyword evidence="5" id="KW-1185">Reference proteome</keyword>
<dbReference type="InterPro" id="IPR000719">
    <property type="entry name" value="Prot_kinase_dom"/>
</dbReference>
<dbReference type="OrthoDB" id="21416at2759"/>
<evidence type="ECO:0000313" key="5">
    <source>
        <dbReference type="Proteomes" id="UP000054337"/>
    </source>
</evidence>
<dbReference type="Proteomes" id="UP000054337">
    <property type="component" value="Unassembled WGS sequence"/>
</dbReference>
<dbReference type="EMBL" id="KI968706">
    <property type="protein sequence ID" value="EUN30265.1"/>
    <property type="molecule type" value="Genomic_DNA"/>
</dbReference>
<dbReference type="PANTHER" id="PTHR10039:SF14">
    <property type="entry name" value="NACHT DOMAIN-CONTAINING PROTEIN"/>
    <property type="match status" value="1"/>
</dbReference>
<dbReference type="GeneID" id="26255560"/>
<feature type="domain" description="Protein kinase" evidence="2">
    <location>
        <begin position="1"/>
        <end position="267"/>
    </location>
</feature>
<feature type="domain" description="NACHT" evidence="3">
    <location>
        <begin position="608"/>
        <end position="718"/>
    </location>
</feature>
<evidence type="ECO:0000256" key="1">
    <source>
        <dbReference type="ARBA" id="ARBA00022737"/>
    </source>
</evidence>
<dbReference type="InterPro" id="IPR027417">
    <property type="entry name" value="P-loop_NTPase"/>
</dbReference>
<dbReference type="InterPro" id="IPR007111">
    <property type="entry name" value="NACHT_NTPase"/>
</dbReference>
<gene>
    <name evidence="4" type="ORF">COCVIDRAFT_34892</name>
</gene>
<reference evidence="4 5" key="1">
    <citation type="journal article" date="2013" name="PLoS Genet.">
        <title>Comparative genome structure, secondary metabolite, and effector coding capacity across Cochliobolus pathogens.</title>
        <authorList>
            <person name="Condon B.J."/>
            <person name="Leng Y."/>
            <person name="Wu D."/>
            <person name="Bushley K.E."/>
            <person name="Ohm R.A."/>
            <person name="Otillar R."/>
            <person name="Martin J."/>
            <person name="Schackwitz W."/>
            <person name="Grimwood J."/>
            <person name="MohdZainudin N."/>
            <person name="Xue C."/>
            <person name="Wang R."/>
            <person name="Manning V.A."/>
            <person name="Dhillon B."/>
            <person name="Tu Z.J."/>
            <person name="Steffenson B.J."/>
            <person name="Salamov A."/>
            <person name="Sun H."/>
            <person name="Lowry S."/>
            <person name="LaButti K."/>
            <person name="Han J."/>
            <person name="Copeland A."/>
            <person name="Lindquist E."/>
            <person name="Barry K."/>
            <person name="Schmutz J."/>
            <person name="Baker S.E."/>
            <person name="Ciuffetti L.M."/>
            <person name="Grigoriev I.V."/>
            <person name="Zhong S."/>
            <person name="Turgeon B.G."/>
        </authorList>
    </citation>
    <scope>NUCLEOTIDE SEQUENCE [LARGE SCALE GENOMIC DNA]</scope>
    <source>
        <strain evidence="4 5">FI3</strain>
    </source>
</reference>
<dbReference type="PROSITE" id="PS50011">
    <property type="entry name" value="PROTEIN_KINASE_DOM"/>
    <property type="match status" value="1"/>
</dbReference>
<dbReference type="GO" id="GO:0005524">
    <property type="term" value="F:ATP binding"/>
    <property type="evidence" value="ECO:0007669"/>
    <property type="project" value="InterPro"/>
</dbReference>
<organism evidence="4 5">
    <name type="scientific">Bipolaris victoriae (strain FI3)</name>
    <name type="common">Victoria blight of oats agent</name>
    <name type="synonym">Cochliobolus victoriae</name>
    <dbReference type="NCBI Taxonomy" id="930091"/>
    <lineage>
        <taxon>Eukaryota</taxon>
        <taxon>Fungi</taxon>
        <taxon>Dikarya</taxon>
        <taxon>Ascomycota</taxon>
        <taxon>Pezizomycotina</taxon>
        <taxon>Dothideomycetes</taxon>
        <taxon>Pleosporomycetidae</taxon>
        <taxon>Pleosporales</taxon>
        <taxon>Pleosporineae</taxon>
        <taxon>Pleosporaceae</taxon>
        <taxon>Bipolaris</taxon>
    </lineage>
</organism>
<dbReference type="InterPro" id="IPR054471">
    <property type="entry name" value="GPIID_WHD"/>
</dbReference>
<evidence type="ECO:0008006" key="6">
    <source>
        <dbReference type="Google" id="ProtNLM"/>
    </source>
</evidence>
<dbReference type="SUPFAM" id="SSF56112">
    <property type="entry name" value="Protein kinase-like (PK-like)"/>
    <property type="match status" value="1"/>
</dbReference>
<protein>
    <recommendedName>
        <fullName evidence="6">Protein kinase domain-containing protein</fullName>
    </recommendedName>
</protein>
<dbReference type="AlphaFoldDB" id="W7EWK4"/>
<dbReference type="HOGENOM" id="CLU_002406_3_0_1"/>
<dbReference type="PANTHER" id="PTHR10039">
    <property type="entry name" value="AMELOGENIN"/>
    <property type="match status" value="1"/>
</dbReference>
<dbReference type="Pfam" id="PF22939">
    <property type="entry name" value="WHD_GPIID"/>
    <property type="match status" value="1"/>
</dbReference>
<keyword evidence="1" id="KW-0677">Repeat</keyword>
<proteinExistence type="predicted"/>
<dbReference type="InterPro" id="IPR056884">
    <property type="entry name" value="NPHP3-like_N"/>
</dbReference>
<dbReference type="SUPFAM" id="SSF52540">
    <property type="entry name" value="P-loop containing nucleoside triphosphate hydrolases"/>
    <property type="match status" value="1"/>
</dbReference>
<sequence>MSNKLLPIKEDAELKEHITRFARKTFKHGLHRAAAKEWYNLRRLSKEEDHPHLMVALGAYWHSSHFFILQEVAEQSLHDYPKDPSNAFESQELWTQMQGIAEGLSTLHKLYKGTKIAYHQDMKHANISIVKRKLKIADFGLLELKPITLPDDTDMTGIPNNHVTGFYAAPRQAKYTRDCDIWSLGCIMSEVATCDIQDPQGASDYKNARIADGPSDRDPPRFFRGQQVKDAVVHMHTQLYDHVQSVIPTNGDLNMQFQRTFYSKEFFGLLNRMFKRNRSSADPLDIPGGEIPLDAAQVAEILKELRVEGLPATLLDNGVEHLNFDQSLQDAERLEFLIGECLIGFAEILNGRNRARFPAITVNDLKQYVVNLQHTQHAERQQQGLVRLEPFLKRFGEFGELVATLPRSQEIMGFIWGPVKFLLETTNTCTDAFNGILAIYGQIGRAQRSLSTYKELFQSEPSLTKILIAAYSEIIQVNRLLVSYFQQRFWTELFATAWKRHKSSLTAIISRMMSRLKLVDGRTSVDQFHSFGINSPHEEEAIDDASDGQNLVRRYAVYAWIKPTDMENEQEYLRRIRVAYPGTCRWLLHNMAFQEWFGQQSDTLAIPKLLWLNGKPGSGKTVLASLVIKEAKKLESSPKVLFLYFKQEDSDRNNFLSLARTLLAQIVEKAPHTLDYFYSRCCSSGSAVLTSRPLIEELLKFALTSCESTYFVLDGLDECCSRKERGDIDRDGIDCMFISQHDCARKDYRDLPSITADTGKNEEDVEAFCKVQAERLVPKFQVKDDYAHEIAQRVPAADAGVFLFAHLVWINIHSQSSQEDLDRARIMRTIENKPVTPQRQEALLLLGWLFCAKRSLKMHEIQTMGSFNVDERAVGFERRRFRVHPKDLCESLVDVQEDGSIELVHMTARMYLAKSGFIDVTARALQMATLCINYLNLPSFQDPSENQVLAGEYGFMEYSILYWLRHLGASMSSAPPDQVNPYRDLMESLEVMVEQYWNKPAVSVASVAKLASKRTRDVLQHFNHRQSFAKLQPVLVLTDKEPKHFGDVRLEKRALKFAGVVKAVRRCIETYVSHSPNPDMAGLSDMYGCNLFRCPRFSCRYFTNGFSTLEEREKYVERHERPSRCTDEHCRGSQIGFATQAELTRHLKENHPDMTEL</sequence>
<dbReference type="Gene3D" id="1.10.510.10">
    <property type="entry name" value="Transferase(Phosphotransferase) domain 1"/>
    <property type="match status" value="1"/>
</dbReference>
<accession>W7EWK4</accession>
<dbReference type="Pfam" id="PF00069">
    <property type="entry name" value="Pkinase"/>
    <property type="match status" value="1"/>
</dbReference>
<dbReference type="Gene3D" id="3.40.50.300">
    <property type="entry name" value="P-loop containing nucleotide triphosphate hydrolases"/>
    <property type="match status" value="1"/>
</dbReference>
<dbReference type="SMART" id="SM00220">
    <property type="entry name" value="S_TKc"/>
    <property type="match status" value="1"/>
</dbReference>
<dbReference type="InterPro" id="IPR011009">
    <property type="entry name" value="Kinase-like_dom_sf"/>
</dbReference>
<dbReference type="GO" id="GO:0004672">
    <property type="term" value="F:protein kinase activity"/>
    <property type="evidence" value="ECO:0007669"/>
    <property type="project" value="InterPro"/>
</dbReference>
<evidence type="ECO:0000259" key="3">
    <source>
        <dbReference type="PROSITE" id="PS50837"/>
    </source>
</evidence>